<accession>A0ABC8TX90</accession>
<evidence type="ECO:0000313" key="3">
    <source>
        <dbReference type="Proteomes" id="UP001642360"/>
    </source>
</evidence>
<organism evidence="2 3">
    <name type="scientific">Ilex paraguariensis</name>
    <name type="common">yerba mate</name>
    <dbReference type="NCBI Taxonomy" id="185542"/>
    <lineage>
        <taxon>Eukaryota</taxon>
        <taxon>Viridiplantae</taxon>
        <taxon>Streptophyta</taxon>
        <taxon>Embryophyta</taxon>
        <taxon>Tracheophyta</taxon>
        <taxon>Spermatophyta</taxon>
        <taxon>Magnoliopsida</taxon>
        <taxon>eudicotyledons</taxon>
        <taxon>Gunneridae</taxon>
        <taxon>Pentapetalae</taxon>
        <taxon>asterids</taxon>
        <taxon>campanulids</taxon>
        <taxon>Aquifoliales</taxon>
        <taxon>Aquifoliaceae</taxon>
        <taxon>Ilex</taxon>
    </lineage>
</organism>
<comment type="caution">
    <text evidence="2">The sequence shown here is derived from an EMBL/GenBank/DDBJ whole genome shotgun (WGS) entry which is preliminary data.</text>
</comment>
<name>A0ABC8TX90_9AQUA</name>
<proteinExistence type="predicted"/>
<dbReference type="AlphaFoldDB" id="A0ABC8TX90"/>
<dbReference type="Proteomes" id="UP001642360">
    <property type="component" value="Unassembled WGS sequence"/>
</dbReference>
<evidence type="ECO:0000313" key="2">
    <source>
        <dbReference type="EMBL" id="CAK9174096.1"/>
    </source>
</evidence>
<keyword evidence="3" id="KW-1185">Reference proteome</keyword>
<evidence type="ECO:0000256" key="1">
    <source>
        <dbReference type="SAM" id="MobiDB-lite"/>
    </source>
</evidence>
<sequence>MRTEVSPPIPNHFILPATLSKTITFRQIPLQSQKWYLHDMPIWVSLVRSGETSSSLAYDDEEEKTPPLKKKKR</sequence>
<gene>
    <name evidence="2" type="ORF">ILEXP_LOCUS43832</name>
</gene>
<reference evidence="2 3" key="1">
    <citation type="submission" date="2024-02" db="EMBL/GenBank/DDBJ databases">
        <authorList>
            <person name="Vignale AGUSTIN F."/>
            <person name="Sosa J E."/>
            <person name="Modenutti C."/>
        </authorList>
    </citation>
    <scope>NUCLEOTIDE SEQUENCE [LARGE SCALE GENOMIC DNA]</scope>
</reference>
<protein>
    <submittedName>
        <fullName evidence="2">Uncharacterized protein</fullName>
    </submittedName>
</protein>
<dbReference type="EMBL" id="CAUOFW020006280">
    <property type="protein sequence ID" value="CAK9174096.1"/>
    <property type="molecule type" value="Genomic_DNA"/>
</dbReference>
<feature type="region of interest" description="Disordered" evidence="1">
    <location>
        <begin position="52"/>
        <end position="73"/>
    </location>
</feature>